<evidence type="ECO:0000313" key="5">
    <source>
        <dbReference type="EMBL" id="GMI58268.1"/>
    </source>
</evidence>
<dbReference type="InterPro" id="IPR002478">
    <property type="entry name" value="PUA"/>
</dbReference>
<dbReference type="Pfam" id="PF26292">
    <property type="entry name" value="PUA_elF2D"/>
    <property type="match status" value="1"/>
</dbReference>
<dbReference type="InterPro" id="IPR004521">
    <property type="entry name" value="Uncharacterised_CHP00451"/>
</dbReference>
<comment type="subcellular location">
    <subcellularLocation>
        <location evidence="1 3">Cytoplasm</location>
    </subcellularLocation>
</comment>
<dbReference type="PANTHER" id="PTHR22798:SF0">
    <property type="entry name" value="MALIGNANT T-CELL-AMPLIFIED SEQUENCE 1"/>
    <property type="match status" value="1"/>
</dbReference>
<feature type="domain" description="PUA" evidence="4">
    <location>
        <begin position="92"/>
        <end position="171"/>
    </location>
</feature>
<evidence type="ECO:0000256" key="2">
    <source>
        <dbReference type="ARBA" id="ARBA00022490"/>
    </source>
</evidence>
<dbReference type="Proteomes" id="UP001165060">
    <property type="component" value="Unassembled WGS sequence"/>
</dbReference>
<dbReference type="Pfam" id="PF17832">
    <property type="entry name" value="Pre-PUA"/>
    <property type="match status" value="1"/>
</dbReference>
<dbReference type="InterPro" id="IPR041366">
    <property type="entry name" value="Pre-PUA"/>
</dbReference>
<dbReference type="InterPro" id="IPR016437">
    <property type="entry name" value="MCT-1/Tma20"/>
</dbReference>
<dbReference type="InterPro" id="IPR048248">
    <property type="entry name" value="PUA_eIF2d-like"/>
</dbReference>
<comment type="caution">
    <text evidence="5">The sequence shown here is derived from an EMBL/GenBank/DDBJ whole genome shotgun (WGS) entry which is preliminary data.</text>
</comment>
<protein>
    <recommendedName>
        <fullName evidence="4">PUA domain-containing protein</fullName>
    </recommendedName>
</protein>
<keyword evidence="2 3" id="KW-0963">Cytoplasm</keyword>
<evidence type="ECO:0000256" key="3">
    <source>
        <dbReference type="PIRNR" id="PIRNR005067"/>
    </source>
</evidence>
<evidence type="ECO:0000256" key="1">
    <source>
        <dbReference type="ARBA" id="ARBA00004496"/>
    </source>
</evidence>
<name>A0ABQ6NFD4_9STRA</name>
<dbReference type="InterPro" id="IPR015947">
    <property type="entry name" value="PUA-like_sf"/>
</dbReference>
<dbReference type="NCBIfam" id="TIGR00451">
    <property type="entry name" value="unchar_dom_2"/>
    <property type="match status" value="1"/>
</dbReference>
<dbReference type="EMBL" id="BRYB01006464">
    <property type="protein sequence ID" value="GMI58268.1"/>
    <property type="molecule type" value="Genomic_DNA"/>
</dbReference>
<evidence type="ECO:0000313" key="6">
    <source>
        <dbReference type="Proteomes" id="UP001165060"/>
    </source>
</evidence>
<dbReference type="CDD" id="cd11609">
    <property type="entry name" value="MCT1_N"/>
    <property type="match status" value="1"/>
</dbReference>
<organism evidence="5 6">
    <name type="scientific">Tetraparma gracilis</name>
    <dbReference type="NCBI Taxonomy" id="2962635"/>
    <lineage>
        <taxon>Eukaryota</taxon>
        <taxon>Sar</taxon>
        <taxon>Stramenopiles</taxon>
        <taxon>Ochrophyta</taxon>
        <taxon>Bolidophyceae</taxon>
        <taxon>Parmales</taxon>
        <taxon>Triparmaceae</taxon>
        <taxon>Tetraparma</taxon>
    </lineage>
</organism>
<proteinExistence type="predicted"/>
<dbReference type="SUPFAM" id="SSF88697">
    <property type="entry name" value="PUA domain-like"/>
    <property type="match status" value="1"/>
</dbReference>
<dbReference type="PANTHER" id="PTHR22798">
    <property type="entry name" value="MCT-1 PROTEIN"/>
    <property type="match status" value="1"/>
</dbReference>
<gene>
    <name evidence="5" type="ORF">TeGR_g1349</name>
</gene>
<dbReference type="SMART" id="SM00359">
    <property type="entry name" value="PUA"/>
    <property type="match status" value="1"/>
</dbReference>
<dbReference type="Gene3D" id="3.10.400.20">
    <property type="match status" value="1"/>
</dbReference>
<reference evidence="5 6" key="1">
    <citation type="journal article" date="2023" name="Commun. Biol.">
        <title>Genome analysis of Parmales, the sister group of diatoms, reveals the evolutionary specialization of diatoms from phago-mixotrophs to photoautotrophs.</title>
        <authorList>
            <person name="Ban H."/>
            <person name="Sato S."/>
            <person name="Yoshikawa S."/>
            <person name="Yamada K."/>
            <person name="Nakamura Y."/>
            <person name="Ichinomiya M."/>
            <person name="Sato N."/>
            <person name="Blanc-Mathieu R."/>
            <person name="Endo H."/>
            <person name="Kuwata A."/>
            <person name="Ogata H."/>
        </authorList>
    </citation>
    <scope>NUCLEOTIDE SEQUENCE [LARGE SCALE GENOMIC DNA]</scope>
</reference>
<keyword evidence="6" id="KW-1185">Reference proteome</keyword>
<accession>A0ABQ6NFD4</accession>
<dbReference type="PIRSF" id="PIRSF005067">
    <property type="entry name" value="Tma_RNA-bind_prd"/>
    <property type="match status" value="1"/>
</dbReference>
<sequence>MFKKFTPADCSKSTPVKSSQQRFIKSKISEQHPAIAPYVDDLFPKKPPLMQFKAGQHLTLYCRGLTPLFFEHRDGPVLPALRLVHEYPGMWTTYTVDRGAIPFILGGADIMCPGLTNPGGAMPADLEEGAGVVINAEGKEHAIAVGVMKMSTEDIREKNKGHGVEVCHFIGDGLFASKEIE</sequence>
<dbReference type="PROSITE" id="PS50890">
    <property type="entry name" value="PUA"/>
    <property type="match status" value="1"/>
</dbReference>
<dbReference type="CDD" id="cd21155">
    <property type="entry name" value="PUA_MCTS-1-like"/>
    <property type="match status" value="1"/>
</dbReference>
<evidence type="ECO:0000259" key="4">
    <source>
        <dbReference type="SMART" id="SM00359"/>
    </source>
</evidence>